<comment type="caution">
    <text evidence="1">The sequence shown here is derived from an EMBL/GenBank/DDBJ whole genome shotgun (WGS) entry which is preliminary data.</text>
</comment>
<dbReference type="Proteomes" id="UP000295805">
    <property type="component" value="Unassembled WGS sequence"/>
</dbReference>
<gene>
    <name evidence="1" type="ORF">EDD19_1442</name>
</gene>
<organism evidence="1 2">
    <name type="scientific">Dietzia cinnamea</name>
    <dbReference type="NCBI Taxonomy" id="321318"/>
    <lineage>
        <taxon>Bacteria</taxon>
        <taxon>Bacillati</taxon>
        <taxon>Actinomycetota</taxon>
        <taxon>Actinomycetes</taxon>
        <taxon>Mycobacteriales</taxon>
        <taxon>Dietziaceae</taxon>
        <taxon>Dietzia</taxon>
    </lineage>
</organism>
<proteinExistence type="predicted"/>
<dbReference type="EMBL" id="SMCX01000044">
    <property type="protein sequence ID" value="TCW18866.1"/>
    <property type="molecule type" value="Genomic_DNA"/>
</dbReference>
<evidence type="ECO:0000313" key="2">
    <source>
        <dbReference type="Proteomes" id="UP000295805"/>
    </source>
</evidence>
<reference evidence="1 2" key="1">
    <citation type="submission" date="2019-03" db="EMBL/GenBank/DDBJ databases">
        <title>Root nodule microbial communities of legume samples collected from USA, Mexico and Botswana.</title>
        <authorList>
            <person name="Hirsch A."/>
        </authorList>
    </citation>
    <scope>NUCLEOTIDE SEQUENCE [LARGE SCALE GENOMIC DNA]</scope>
    <source>
        <strain evidence="1 2">55</strain>
    </source>
</reference>
<name>A0A4R3ZLE4_9ACTN</name>
<accession>A0A4R3ZLE4</accession>
<sequence>MIDAVVDFFLFGPGRAVLPAFQGSFNLAYPANAPFPDEF</sequence>
<evidence type="ECO:0000313" key="1">
    <source>
        <dbReference type="EMBL" id="TCW18866.1"/>
    </source>
</evidence>
<dbReference type="AlphaFoldDB" id="A0A4R3ZLE4"/>
<protein>
    <submittedName>
        <fullName evidence="1">Uncharacterized protein</fullName>
    </submittedName>
</protein>